<dbReference type="Pfam" id="PF00857">
    <property type="entry name" value="Isochorismatase"/>
    <property type="match status" value="1"/>
</dbReference>
<evidence type="ECO:0000313" key="6">
    <source>
        <dbReference type="Proteomes" id="UP000437862"/>
    </source>
</evidence>
<reference evidence="4 5" key="1">
    <citation type="journal article" date="2015" name="Stand. Genomic Sci.">
        <title>Genomic Encyclopedia of Bacterial and Archaeal Type Strains, Phase III: the genomes of soil and plant-associated and newly described type strains.</title>
        <authorList>
            <person name="Whitman W.B."/>
            <person name="Woyke T."/>
            <person name="Klenk H.P."/>
            <person name="Zhou Y."/>
            <person name="Lilburn T.G."/>
            <person name="Beck B.J."/>
            <person name="De Vos P."/>
            <person name="Vandamme P."/>
            <person name="Eisen J.A."/>
            <person name="Garrity G."/>
            <person name="Hugenholtz P."/>
            <person name="Kyrpides N.C."/>
        </authorList>
    </citation>
    <scope>NUCLEOTIDE SEQUENCE [LARGE SCALE GENOMIC DNA]</scope>
    <source>
        <strain evidence="4 5">CGMCC 1.10685</strain>
    </source>
</reference>
<evidence type="ECO:0000259" key="2">
    <source>
        <dbReference type="Pfam" id="PF00857"/>
    </source>
</evidence>
<keyword evidence="1" id="KW-0378">Hydrolase</keyword>
<protein>
    <submittedName>
        <fullName evidence="3">Isochorismatase family protein</fullName>
    </submittedName>
    <submittedName>
        <fullName evidence="4">Nicotinamidase-related amidase</fullName>
    </submittedName>
</protein>
<reference evidence="4" key="2">
    <citation type="submission" date="2019-07" db="EMBL/GenBank/DDBJ databases">
        <authorList>
            <person name="Whitman W."/>
            <person name="Huntemann M."/>
            <person name="Clum A."/>
            <person name="Pillay M."/>
            <person name="Palaniappan K."/>
            <person name="Varghese N."/>
            <person name="Mikhailova N."/>
            <person name="Stamatis D."/>
            <person name="Reddy T."/>
            <person name="Daum C."/>
            <person name="Shapiro N."/>
            <person name="Ivanova N."/>
            <person name="Kyrpides N."/>
            <person name="Woyke T."/>
        </authorList>
    </citation>
    <scope>NUCLEOTIDE SEQUENCE</scope>
    <source>
        <strain evidence="4">CGMCC 1.10685</strain>
    </source>
</reference>
<evidence type="ECO:0000313" key="3">
    <source>
        <dbReference type="EMBL" id="QGZ38771.1"/>
    </source>
</evidence>
<dbReference type="CDD" id="cd00431">
    <property type="entry name" value="cysteine_hydrolases"/>
    <property type="match status" value="1"/>
</dbReference>
<dbReference type="EMBL" id="CP046904">
    <property type="protein sequence ID" value="QGZ38771.1"/>
    <property type="molecule type" value="Genomic_DNA"/>
</dbReference>
<dbReference type="GO" id="GO:0016787">
    <property type="term" value="F:hydrolase activity"/>
    <property type="evidence" value="ECO:0007669"/>
    <property type="project" value="UniProtKB-KW"/>
</dbReference>
<feature type="domain" description="Isochorismatase-like" evidence="2">
    <location>
        <begin position="11"/>
        <end position="185"/>
    </location>
</feature>
<dbReference type="Proteomes" id="UP000437862">
    <property type="component" value="Chromosome"/>
</dbReference>
<dbReference type="EMBL" id="VLKW01000013">
    <property type="protein sequence ID" value="TWI42822.1"/>
    <property type="molecule type" value="Genomic_DNA"/>
</dbReference>
<dbReference type="Proteomes" id="UP000315112">
    <property type="component" value="Unassembled WGS sequence"/>
</dbReference>
<dbReference type="PANTHER" id="PTHR43540">
    <property type="entry name" value="PEROXYUREIDOACRYLATE/UREIDOACRYLATE AMIDOHYDROLASE-RELATED"/>
    <property type="match status" value="1"/>
</dbReference>
<reference evidence="3 6" key="3">
    <citation type="submission" date="2019-12" db="EMBL/GenBank/DDBJ databases">
        <title>Draft Genome Sequences of Six Type Strains of the Genus Massilia.</title>
        <authorList>
            <person name="Miess H."/>
            <person name="Frediansyah A."/>
            <person name="Goeker M."/>
            <person name="Gross H."/>
        </authorList>
    </citation>
    <scope>NUCLEOTIDE SEQUENCE [LARGE SCALE GENOMIC DNA]</scope>
    <source>
        <strain evidence="3 6">DSM 26639</strain>
    </source>
</reference>
<dbReference type="SUPFAM" id="SSF52499">
    <property type="entry name" value="Isochorismatase-like hydrolases"/>
    <property type="match status" value="1"/>
</dbReference>
<organism evidence="4 5">
    <name type="scientific">Pseudoduganella flava</name>
    <dbReference type="NCBI Taxonomy" id="871742"/>
    <lineage>
        <taxon>Bacteria</taxon>
        <taxon>Pseudomonadati</taxon>
        <taxon>Pseudomonadota</taxon>
        <taxon>Betaproteobacteria</taxon>
        <taxon>Burkholderiales</taxon>
        <taxon>Oxalobacteraceae</taxon>
        <taxon>Telluria group</taxon>
        <taxon>Pseudoduganella</taxon>
    </lineage>
</organism>
<keyword evidence="6" id="KW-1185">Reference proteome</keyword>
<dbReference type="InterPro" id="IPR050272">
    <property type="entry name" value="Isochorismatase-like_hydrls"/>
</dbReference>
<sequence>MTESLFTPATTALVLIDLQHSNVERTLAPYPASQVVANGTLLADRLRAAGGTIVHVRVLVHDLLRLPADKPVGRDTSAPPLPPAASELVADVPKHETDVFVTKRQWGAFHGTDLDLQLRRRGIRTLILAGIATNFGVESTARAALDIGYALVFADDAMSGISSALHTFATTELFPIMGRVRTTADIVAALGG</sequence>
<dbReference type="Gene3D" id="3.40.50.850">
    <property type="entry name" value="Isochorismatase-like"/>
    <property type="match status" value="1"/>
</dbReference>
<accession>A0A562PEA6</accession>
<proteinExistence type="predicted"/>
<gene>
    <name evidence="3" type="ORF">GO485_06700</name>
    <name evidence="4" type="ORF">IP92_05154</name>
</gene>
<dbReference type="PANTHER" id="PTHR43540:SF7">
    <property type="entry name" value="ISOCHORISMATASE FAMILY PROTEIN YECD"/>
    <property type="match status" value="1"/>
</dbReference>
<dbReference type="InterPro" id="IPR036380">
    <property type="entry name" value="Isochorismatase-like_sf"/>
</dbReference>
<evidence type="ECO:0000313" key="4">
    <source>
        <dbReference type="EMBL" id="TWI42822.1"/>
    </source>
</evidence>
<evidence type="ECO:0000256" key="1">
    <source>
        <dbReference type="ARBA" id="ARBA00022801"/>
    </source>
</evidence>
<evidence type="ECO:0000313" key="5">
    <source>
        <dbReference type="Proteomes" id="UP000315112"/>
    </source>
</evidence>
<name>A0A562PEA6_9BURK</name>
<dbReference type="AlphaFoldDB" id="A0A562PEA6"/>
<dbReference type="InterPro" id="IPR000868">
    <property type="entry name" value="Isochorismatase-like_dom"/>
</dbReference>
<dbReference type="RefSeq" id="WP_145880722.1">
    <property type="nucleotide sequence ID" value="NZ_CP046904.1"/>
</dbReference>
<dbReference type="OrthoDB" id="9781985at2"/>